<evidence type="ECO:0000313" key="3">
    <source>
        <dbReference type="Proteomes" id="UP001280121"/>
    </source>
</evidence>
<name>A0AAE0CI79_9ROSI</name>
<dbReference type="PROSITE" id="PS50878">
    <property type="entry name" value="RT_POL"/>
    <property type="match status" value="1"/>
</dbReference>
<dbReference type="Pfam" id="PF00078">
    <property type="entry name" value="RVT_1"/>
    <property type="match status" value="1"/>
</dbReference>
<organism evidence="2 3">
    <name type="scientific">Dipteronia dyeriana</name>
    <dbReference type="NCBI Taxonomy" id="168575"/>
    <lineage>
        <taxon>Eukaryota</taxon>
        <taxon>Viridiplantae</taxon>
        <taxon>Streptophyta</taxon>
        <taxon>Embryophyta</taxon>
        <taxon>Tracheophyta</taxon>
        <taxon>Spermatophyta</taxon>
        <taxon>Magnoliopsida</taxon>
        <taxon>eudicotyledons</taxon>
        <taxon>Gunneridae</taxon>
        <taxon>Pentapetalae</taxon>
        <taxon>rosids</taxon>
        <taxon>malvids</taxon>
        <taxon>Sapindales</taxon>
        <taxon>Sapindaceae</taxon>
        <taxon>Hippocastanoideae</taxon>
        <taxon>Acereae</taxon>
        <taxon>Dipteronia</taxon>
    </lineage>
</organism>
<dbReference type="SUPFAM" id="SSF56672">
    <property type="entry name" value="DNA/RNA polymerases"/>
    <property type="match status" value="1"/>
</dbReference>
<dbReference type="EMBL" id="JANJYI010000004">
    <property type="protein sequence ID" value="KAK2651628.1"/>
    <property type="molecule type" value="Genomic_DNA"/>
</dbReference>
<keyword evidence="3" id="KW-1185">Reference proteome</keyword>
<dbReference type="PANTHER" id="PTHR46890:SF1">
    <property type="entry name" value="REVERSE TRANSCRIPTASE DOMAIN-CONTAINING PROTEIN"/>
    <property type="match status" value="1"/>
</dbReference>
<feature type="domain" description="Reverse transcriptase" evidence="1">
    <location>
        <begin position="1"/>
        <end position="142"/>
    </location>
</feature>
<dbReference type="Proteomes" id="UP001280121">
    <property type="component" value="Unassembled WGS sequence"/>
</dbReference>
<evidence type="ECO:0000313" key="2">
    <source>
        <dbReference type="EMBL" id="KAK2651628.1"/>
    </source>
</evidence>
<gene>
    <name evidence="2" type="ORF">Ddye_011484</name>
</gene>
<accession>A0AAE0CI79</accession>
<dbReference type="InterPro" id="IPR000477">
    <property type="entry name" value="RT_dom"/>
</dbReference>
<comment type="caution">
    <text evidence="2">The sequence shown here is derived from an EMBL/GenBank/DDBJ whole genome shotgun (WGS) entry which is preliminary data.</text>
</comment>
<reference evidence="2" key="1">
    <citation type="journal article" date="2023" name="Plant J.">
        <title>Genome sequences and population genomics provide insights into the demographic history, inbreeding, and mutation load of two 'living fossil' tree species of Dipteronia.</title>
        <authorList>
            <person name="Feng Y."/>
            <person name="Comes H.P."/>
            <person name="Chen J."/>
            <person name="Zhu S."/>
            <person name="Lu R."/>
            <person name="Zhang X."/>
            <person name="Li P."/>
            <person name="Qiu J."/>
            <person name="Olsen K.M."/>
            <person name="Qiu Y."/>
        </authorList>
    </citation>
    <scope>NUCLEOTIDE SEQUENCE</scope>
    <source>
        <strain evidence="2">KIB01</strain>
    </source>
</reference>
<sequence length="184" mass="20604">MGFGVRWVQWIADCVMSPTLSVLVNGSPTEQFGLERGLRQGDPLSLFLFNIVSEALKAILLKASEINLLKGVNFGSEGVNITHLQFVDDMIVFLKPSLSYLKYLKRILRCFEIVSGLRINFHKSCIARVGKKVVLRLSGVKPLGVEKQPCRSPIWVCLLAPILDLKASGIRWFRKLSKALPPRI</sequence>
<dbReference type="InterPro" id="IPR043502">
    <property type="entry name" value="DNA/RNA_pol_sf"/>
</dbReference>
<evidence type="ECO:0000259" key="1">
    <source>
        <dbReference type="PROSITE" id="PS50878"/>
    </source>
</evidence>
<dbReference type="AlphaFoldDB" id="A0AAE0CI79"/>
<dbReference type="PANTHER" id="PTHR46890">
    <property type="entry name" value="NON-LTR RETROLELEMENT REVERSE TRANSCRIPTASE-LIKE PROTEIN-RELATED"/>
    <property type="match status" value="1"/>
</dbReference>
<protein>
    <recommendedName>
        <fullName evidence="1">Reverse transcriptase domain-containing protein</fullName>
    </recommendedName>
</protein>
<dbReference type="InterPro" id="IPR052343">
    <property type="entry name" value="Retrotransposon-Effector_Assoc"/>
</dbReference>
<proteinExistence type="predicted"/>